<dbReference type="Proteomes" id="UP000014074">
    <property type="component" value="Unassembled WGS sequence"/>
</dbReference>
<dbReference type="GO" id="GO:0005634">
    <property type="term" value="C:nucleus"/>
    <property type="evidence" value="ECO:0007669"/>
    <property type="project" value="TreeGrafter"/>
</dbReference>
<dbReference type="eggNOG" id="KOG2084">
    <property type="taxonomic scope" value="Eukaryota"/>
</dbReference>
<keyword evidence="3" id="KW-1185">Reference proteome</keyword>
<dbReference type="CDD" id="cd20071">
    <property type="entry name" value="SET_SMYD"/>
    <property type="match status" value="1"/>
</dbReference>
<dbReference type="Pfam" id="PF00856">
    <property type="entry name" value="SET"/>
    <property type="match status" value="1"/>
</dbReference>
<dbReference type="RefSeq" id="XP_007911490.1">
    <property type="nucleotide sequence ID" value="XM_007913299.1"/>
</dbReference>
<dbReference type="OrthoDB" id="5945798at2759"/>
<organism evidence="2 3">
    <name type="scientific">Phaeoacremonium minimum (strain UCR-PA7)</name>
    <name type="common">Esca disease fungus</name>
    <name type="synonym">Togninia minima</name>
    <dbReference type="NCBI Taxonomy" id="1286976"/>
    <lineage>
        <taxon>Eukaryota</taxon>
        <taxon>Fungi</taxon>
        <taxon>Dikarya</taxon>
        <taxon>Ascomycota</taxon>
        <taxon>Pezizomycotina</taxon>
        <taxon>Sordariomycetes</taxon>
        <taxon>Sordariomycetidae</taxon>
        <taxon>Togniniales</taxon>
        <taxon>Togniniaceae</taxon>
        <taxon>Phaeoacremonium</taxon>
    </lineage>
</organism>
<sequence length="510" mass="57860">MAATFSTSDRDRYRPIHDHPNLCQFLLNKVGSKSIPLRIAASTVVGAGSGLFVDENVAEGQELFRSHPLLTVRNPDIEDVCDACQKKAWRMYHKLECATLKQKPDLPVLDVALMRILNWFKLGALEPEGITALRALEMHLDKHCRSDTENGEGPPSALLSALDARINTESPCSLDVIQELCCMAAEKEANLGTSFDYVVSLINHSCDENTHIFFEGNELRVRSVRSLKAGDEIFVCYTDARADVLQRRDDLKKFFRIDCNCNKCKEEIKDHLKEIGSRKKPLQHLRKCQDGLKNLETKMSDIYWNLYPRAVQMIYRFEEDMATLRKKAFLDGKWPAHVEPLPSCNRTLAAMYNDMRNAVALKFYLAGTLYTRTRSGRAWVLDLFEVVRCLIRMTQHPDDSPMWTVQGFLERDELRDVARGYLQQVCIAAKTVFGLDTKFVSALYKFANKLLDHPGDPTVGTAAFVERYHMSQFRLLDWAGIDKVSAVAVPDAQAVAVMREDINTLTDKGE</sequence>
<name>R8BXC7_PHAM7</name>
<gene>
    <name evidence="2" type="ORF">UCRPA7_705</name>
</gene>
<evidence type="ECO:0000313" key="3">
    <source>
        <dbReference type="Proteomes" id="UP000014074"/>
    </source>
</evidence>
<dbReference type="GeneID" id="19327771"/>
<dbReference type="PROSITE" id="PS50280">
    <property type="entry name" value="SET"/>
    <property type="match status" value="1"/>
</dbReference>
<dbReference type="AlphaFoldDB" id="R8BXC7"/>
<dbReference type="PANTHER" id="PTHR12197">
    <property type="entry name" value="HISTONE-LYSINE N-METHYLTRANSFERASE SMYD"/>
    <property type="match status" value="1"/>
</dbReference>
<dbReference type="InterPro" id="IPR046341">
    <property type="entry name" value="SET_dom_sf"/>
</dbReference>
<feature type="domain" description="SET" evidence="1">
    <location>
        <begin position="28"/>
        <end position="238"/>
    </location>
</feature>
<dbReference type="InterPro" id="IPR001214">
    <property type="entry name" value="SET_dom"/>
</dbReference>
<dbReference type="SUPFAM" id="SSF82199">
    <property type="entry name" value="SET domain"/>
    <property type="match status" value="1"/>
</dbReference>
<dbReference type="PANTHER" id="PTHR12197:SF251">
    <property type="entry name" value="EG:BACR7C10.4 PROTEIN"/>
    <property type="match status" value="1"/>
</dbReference>
<proteinExistence type="predicted"/>
<dbReference type="KEGG" id="tmn:UCRPA7_705"/>
<dbReference type="Gene3D" id="2.170.270.10">
    <property type="entry name" value="SET domain"/>
    <property type="match status" value="1"/>
</dbReference>
<dbReference type="HOGENOM" id="CLU_041700_0_0_1"/>
<accession>R8BXC7</accession>
<evidence type="ECO:0000313" key="2">
    <source>
        <dbReference type="EMBL" id="EOO04003.1"/>
    </source>
</evidence>
<reference evidence="3" key="1">
    <citation type="journal article" date="2013" name="Genome Announc.">
        <title>Draft genome sequence of the ascomycete Phaeoacremonium aleophilum strain UCR-PA7, a causal agent of the esca disease complex in grapevines.</title>
        <authorList>
            <person name="Blanco-Ulate B."/>
            <person name="Rolshausen P."/>
            <person name="Cantu D."/>
        </authorList>
    </citation>
    <scope>NUCLEOTIDE SEQUENCE [LARGE SCALE GENOMIC DNA]</scope>
    <source>
        <strain evidence="3">UCR-PA7</strain>
    </source>
</reference>
<protein>
    <submittedName>
        <fullName evidence="2">Putative set and mynd domain-containing protein 3 protein</fullName>
    </submittedName>
</protein>
<evidence type="ECO:0000259" key="1">
    <source>
        <dbReference type="PROSITE" id="PS50280"/>
    </source>
</evidence>
<dbReference type="InterPro" id="IPR050869">
    <property type="entry name" value="H3K4_H4K5_MeTrfase"/>
</dbReference>
<dbReference type="EMBL" id="KB932812">
    <property type="protein sequence ID" value="EOO04003.1"/>
    <property type="molecule type" value="Genomic_DNA"/>
</dbReference>